<accession>A0A0M8PBF1</accession>
<sequence>MTSENHPVSPPPRWTMDPEELDYEAWEMHPYHPFKLFSITFRDFRSSHLHNVQALDDEFDSVAPIPVPEDLRLWLEKSDRAHSASSSNEASIRCKLNLLLVCAHDLVSSSSNKFARPLNIQLERTWAYSPVEWNGETRMLSERPDYGIWYGEVN</sequence>
<reference evidence="1 2" key="1">
    <citation type="submission" date="2015-08" db="EMBL/GenBank/DDBJ databases">
        <title>Genome sequencing of Penicillium nordicum.</title>
        <authorList>
            <person name="Nguyen H.D."/>
            <person name="Seifert K.A."/>
        </authorList>
    </citation>
    <scope>NUCLEOTIDE SEQUENCE [LARGE SCALE GENOMIC DNA]</scope>
    <source>
        <strain evidence="1 2">DAOMC 185683</strain>
    </source>
</reference>
<keyword evidence="2" id="KW-1185">Reference proteome</keyword>
<dbReference type="STRING" id="229535.A0A0M8PBF1"/>
<gene>
    <name evidence="1" type="ORF">ACN38_g4791</name>
</gene>
<evidence type="ECO:0000313" key="1">
    <source>
        <dbReference type="EMBL" id="KOS44260.1"/>
    </source>
</evidence>
<protein>
    <submittedName>
        <fullName evidence="1">Uncharacterized protein</fullName>
    </submittedName>
</protein>
<dbReference type="OrthoDB" id="2103397at2759"/>
<name>A0A0M8PBF1_9EURO</name>
<proteinExistence type="predicted"/>
<organism evidence="1 2">
    <name type="scientific">Penicillium nordicum</name>
    <dbReference type="NCBI Taxonomy" id="229535"/>
    <lineage>
        <taxon>Eukaryota</taxon>
        <taxon>Fungi</taxon>
        <taxon>Dikarya</taxon>
        <taxon>Ascomycota</taxon>
        <taxon>Pezizomycotina</taxon>
        <taxon>Eurotiomycetes</taxon>
        <taxon>Eurotiomycetidae</taxon>
        <taxon>Eurotiales</taxon>
        <taxon>Aspergillaceae</taxon>
        <taxon>Penicillium</taxon>
    </lineage>
</organism>
<dbReference type="Proteomes" id="UP000037696">
    <property type="component" value="Unassembled WGS sequence"/>
</dbReference>
<evidence type="ECO:0000313" key="2">
    <source>
        <dbReference type="Proteomes" id="UP000037696"/>
    </source>
</evidence>
<dbReference type="EMBL" id="LHQQ01000064">
    <property type="protein sequence ID" value="KOS44260.1"/>
    <property type="molecule type" value="Genomic_DNA"/>
</dbReference>
<comment type="caution">
    <text evidence="1">The sequence shown here is derived from an EMBL/GenBank/DDBJ whole genome shotgun (WGS) entry which is preliminary data.</text>
</comment>
<dbReference type="AlphaFoldDB" id="A0A0M8PBF1"/>